<evidence type="ECO:0000256" key="1">
    <source>
        <dbReference type="SAM" id="MobiDB-lite"/>
    </source>
</evidence>
<name>A0A484HE32_9BACT</name>
<sequence length="85" mass="9550">MRQDHSEKKTAPRQTRRGAYRQKRRAARASGCHCCGEAAPPFCWRCRCGFSICQVCMDENVWGMSCNGITWECPDCGGQNGFGNQ</sequence>
<proteinExistence type="predicted"/>
<dbReference type="AlphaFoldDB" id="A0A484HE32"/>
<reference evidence="2" key="1">
    <citation type="submission" date="2019-01" db="EMBL/GenBank/DDBJ databases">
        <authorList>
            <consortium name="Genoscope - CEA"/>
            <person name="William W."/>
        </authorList>
    </citation>
    <scope>NUCLEOTIDE SEQUENCE</scope>
    <source>
        <strain evidence="2">CR-1</strain>
    </source>
</reference>
<protein>
    <submittedName>
        <fullName evidence="2">Uncharacterized protein</fullName>
    </submittedName>
</protein>
<gene>
    <name evidence="2" type="ORF">EPICR_180020</name>
</gene>
<feature type="compositionally biased region" description="Basic and acidic residues" evidence="1">
    <location>
        <begin position="1"/>
        <end position="10"/>
    </location>
</feature>
<evidence type="ECO:0000313" key="2">
    <source>
        <dbReference type="EMBL" id="VEN73466.1"/>
    </source>
</evidence>
<feature type="region of interest" description="Disordered" evidence="1">
    <location>
        <begin position="1"/>
        <end position="22"/>
    </location>
</feature>
<dbReference type="EMBL" id="CAACVI010000010">
    <property type="protein sequence ID" value="VEN73466.1"/>
    <property type="molecule type" value="Genomic_DNA"/>
</dbReference>
<organism evidence="2">
    <name type="scientific">uncultured Desulfobacteraceae bacterium</name>
    <dbReference type="NCBI Taxonomy" id="218296"/>
    <lineage>
        <taxon>Bacteria</taxon>
        <taxon>Pseudomonadati</taxon>
        <taxon>Thermodesulfobacteriota</taxon>
        <taxon>Desulfobacteria</taxon>
        <taxon>Desulfobacterales</taxon>
        <taxon>Desulfobacteraceae</taxon>
        <taxon>environmental samples</taxon>
    </lineage>
</organism>
<accession>A0A484HE32</accession>